<reference evidence="3 4" key="1">
    <citation type="journal article" date="2012" name="Science">
        <title>The Paleozoic origin of enzymatic lignin decomposition reconstructed from 31 fungal genomes.</title>
        <authorList>
            <person name="Floudas D."/>
            <person name="Binder M."/>
            <person name="Riley R."/>
            <person name="Barry K."/>
            <person name="Blanchette R.A."/>
            <person name="Henrissat B."/>
            <person name="Martinez A.T."/>
            <person name="Otillar R."/>
            <person name="Spatafora J.W."/>
            <person name="Yadav J.S."/>
            <person name="Aerts A."/>
            <person name="Benoit I."/>
            <person name="Boyd A."/>
            <person name="Carlson A."/>
            <person name="Copeland A."/>
            <person name="Coutinho P.M."/>
            <person name="de Vries R.P."/>
            <person name="Ferreira P."/>
            <person name="Findley K."/>
            <person name="Foster B."/>
            <person name="Gaskell J."/>
            <person name="Glotzer D."/>
            <person name="Gorecki P."/>
            <person name="Heitman J."/>
            <person name="Hesse C."/>
            <person name="Hori C."/>
            <person name="Igarashi K."/>
            <person name="Jurgens J.A."/>
            <person name="Kallen N."/>
            <person name="Kersten P."/>
            <person name="Kohler A."/>
            <person name="Kuees U."/>
            <person name="Kumar T.K.A."/>
            <person name="Kuo A."/>
            <person name="LaButti K."/>
            <person name="Larrondo L.F."/>
            <person name="Lindquist E."/>
            <person name="Ling A."/>
            <person name="Lombard V."/>
            <person name="Lucas S."/>
            <person name="Lundell T."/>
            <person name="Martin R."/>
            <person name="McLaughlin D.J."/>
            <person name="Morgenstern I."/>
            <person name="Morin E."/>
            <person name="Murat C."/>
            <person name="Nagy L.G."/>
            <person name="Nolan M."/>
            <person name="Ohm R.A."/>
            <person name="Patyshakuliyeva A."/>
            <person name="Rokas A."/>
            <person name="Ruiz-Duenas F.J."/>
            <person name="Sabat G."/>
            <person name="Salamov A."/>
            <person name="Samejima M."/>
            <person name="Schmutz J."/>
            <person name="Slot J.C."/>
            <person name="St John F."/>
            <person name="Stenlid J."/>
            <person name="Sun H."/>
            <person name="Sun S."/>
            <person name="Syed K."/>
            <person name="Tsang A."/>
            <person name="Wiebenga A."/>
            <person name="Young D."/>
            <person name="Pisabarro A."/>
            <person name="Eastwood D.C."/>
            <person name="Martin F."/>
            <person name="Cullen D."/>
            <person name="Grigoriev I.V."/>
            <person name="Hibbett D.S."/>
        </authorList>
    </citation>
    <scope>NUCLEOTIDE SEQUENCE [LARGE SCALE GENOMIC DNA]</scope>
    <source>
        <strain evidence="3 4">DJM-731 SS1</strain>
    </source>
</reference>
<evidence type="ECO:0000256" key="1">
    <source>
        <dbReference type="SAM" id="Coils"/>
    </source>
</evidence>
<sequence length="350" mass="38987">MAGTSTMSDMDLNAVRKLAQSYTTHPLHLTALHASYLDRATSDLPTLSDSLISLQPLNPSLLERDVADHKDYFTKIKFKYLEQESKERFLRYILREDPPSLRAAHNMQLEQTNTALKTSLKTSKLALESSSAQVRTLAPQIDALHTQTLADAAESTQLVKEIRDMELELARLRAQHPPESRMTISRATQILDEQVDTLQQLTKELHVRTQALGQKKGALQGKAKELERVELDRIAAEARLGEAKRASEGRDGNVEKLVSWYTNAIAGYKDLMGIVGLSAQTENELRVVYRTPRGDRTLCLIFEPGTGRLGDARVLEEKLDITEAVDLAVAGNDVPGLVRRVLALLRSART</sequence>
<gene>
    <name evidence="3" type="ORF">DACRYDRAFT_112717</name>
</gene>
<dbReference type="Pfam" id="PF20882">
    <property type="entry name" value="Sos7"/>
    <property type="match status" value="1"/>
</dbReference>
<proteinExistence type="predicted"/>
<accession>M5FTA8</accession>
<dbReference type="HOGENOM" id="CLU_062075_0_0_1"/>
<dbReference type="GeneID" id="63684545"/>
<dbReference type="PANTHER" id="PTHR37329">
    <property type="entry name" value="KINETOCHORE PROTEIN SOS7"/>
    <property type="match status" value="1"/>
</dbReference>
<dbReference type="AlphaFoldDB" id="M5FTA8"/>
<dbReference type="PANTHER" id="PTHR37329:SF1">
    <property type="entry name" value="KINETOCHORE PROTEIN SOS7"/>
    <property type="match status" value="1"/>
</dbReference>
<dbReference type="InterPro" id="IPR037475">
    <property type="entry name" value="Sos7"/>
</dbReference>
<dbReference type="Proteomes" id="UP000030653">
    <property type="component" value="Unassembled WGS sequence"/>
</dbReference>
<organism evidence="3 4">
    <name type="scientific">Dacryopinax primogenitus (strain DJM 731)</name>
    <name type="common">Brown rot fungus</name>
    <dbReference type="NCBI Taxonomy" id="1858805"/>
    <lineage>
        <taxon>Eukaryota</taxon>
        <taxon>Fungi</taxon>
        <taxon>Dikarya</taxon>
        <taxon>Basidiomycota</taxon>
        <taxon>Agaricomycotina</taxon>
        <taxon>Dacrymycetes</taxon>
        <taxon>Dacrymycetales</taxon>
        <taxon>Dacrymycetaceae</taxon>
        <taxon>Dacryopinax</taxon>
    </lineage>
</organism>
<dbReference type="InterPro" id="IPR048781">
    <property type="entry name" value="Sos7_CC"/>
</dbReference>
<dbReference type="RefSeq" id="XP_040623384.1">
    <property type="nucleotide sequence ID" value="XM_040769483.1"/>
</dbReference>
<name>M5FTA8_DACPD</name>
<dbReference type="STRING" id="1858805.M5FTA8"/>
<keyword evidence="1" id="KW-0175">Coiled coil</keyword>
<dbReference type="GO" id="GO:0034501">
    <property type="term" value="P:protein localization to kinetochore"/>
    <property type="evidence" value="ECO:0007669"/>
    <property type="project" value="InterPro"/>
</dbReference>
<dbReference type="GO" id="GO:0051315">
    <property type="term" value="P:attachment of mitotic spindle microtubules to kinetochore"/>
    <property type="evidence" value="ECO:0007669"/>
    <property type="project" value="TreeGrafter"/>
</dbReference>
<protein>
    <recommendedName>
        <fullName evidence="2">Kinetochore protein Sos7 coiled-coil domain-containing protein</fullName>
    </recommendedName>
</protein>
<dbReference type="OMA" id="RIMIEEM"/>
<dbReference type="EMBL" id="JH795919">
    <property type="protein sequence ID" value="EJT96486.1"/>
    <property type="molecule type" value="Genomic_DNA"/>
</dbReference>
<dbReference type="GO" id="GO:0000776">
    <property type="term" value="C:kinetochore"/>
    <property type="evidence" value="ECO:0007669"/>
    <property type="project" value="InterPro"/>
</dbReference>
<keyword evidence="4" id="KW-1185">Reference proteome</keyword>
<dbReference type="OrthoDB" id="18959at2759"/>
<evidence type="ECO:0000313" key="4">
    <source>
        <dbReference type="Proteomes" id="UP000030653"/>
    </source>
</evidence>
<feature type="coiled-coil region" evidence="1">
    <location>
        <begin position="155"/>
        <end position="246"/>
    </location>
</feature>
<evidence type="ECO:0000259" key="2">
    <source>
        <dbReference type="Pfam" id="PF20882"/>
    </source>
</evidence>
<feature type="domain" description="Kinetochore protein Sos7 coiled-coil" evidence="2">
    <location>
        <begin position="71"/>
        <end position="143"/>
    </location>
</feature>
<evidence type="ECO:0000313" key="3">
    <source>
        <dbReference type="EMBL" id="EJT96486.1"/>
    </source>
</evidence>